<keyword evidence="2" id="KW-0808">Transferase</keyword>
<name>A0A381YKA5_9ZZZZ</name>
<dbReference type="GO" id="GO:0008168">
    <property type="term" value="F:methyltransferase activity"/>
    <property type="evidence" value="ECO:0007669"/>
    <property type="project" value="UniProtKB-KW"/>
</dbReference>
<protein>
    <recommendedName>
        <fullName evidence="5">16S rRNA (Guanine(966)-N(2))-methyltransferase RsmD</fullName>
    </recommendedName>
</protein>
<sequence>MRNRQKESSDFRRSTGASSLRPTTSKVRSAMFSMLGPAGPYGLQVLDIYAGTGSLGIEALQRGADNASFVEQNLKRCNEIKKTLERRKLSLKGTVHRCKALQAVERLEGEFELIFVDPPYELNEFEPLFDRVNEAGLIAPSAIAFLEHSKRTKLPDSLPGLTLSTHRLYGDSAVSVYRANKLLSVAGVE</sequence>
<dbReference type="Pfam" id="PF03602">
    <property type="entry name" value="Cons_hypoth95"/>
    <property type="match status" value="1"/>
</dbReference>
<evidence type="ECO:0008006" key="5">
    <source>
        <dbReference type="Google" id="ProtNLM"/>
    </source>
</evidence>
<dbReference type="Gene3D" id="3.40.50.150">
    <property type="entry name" value="Vaccinia Virus protein VP39"/>
    <property type="match status" value="1"/>
</dbReference>
<evidence type="ECO:0000256" key="3">
    <source>
        <dbReference type="SAM" id="MobiDB-lite"/>
    </source>
</evidence>
<feature type="compositionally biased region" description="Basic and acidic residues" evidence="3">
    <location>
        <begin position="1"/>
        <end position="13"/>
    </location>
</feature>
<dbReference type="InterPro" id="IPR002052">
    <property type="entry name" value="DNA_methylase_N6_adenine_CS"/>
</dbReference>
<evidence type="ECO:0000256" key="1">
    <source>
        <dbReference type="ARBA" id="ARBA00022603"/>
    </source>
</evidence>
<dbReference type="PROSITE" id="PS00092">
    <property type="entry name" value="N6_MTASE"/>
    <property type="match status" value="1"/>
</dbReference>
<evidence type="ECO:0000256" key="2">
    <source>
        <dbReference type="ARBA" id="ARBA00022679"/>
    </source>
</evidence>
<dbReference type="GO" id="GO:0003676">
    <property type="term" value="F:nucleic acid binding"/>
    <property type="evidence" value="ECO:0007669"/>
    <property type="project" value="InterPro"/>
</dbReference>
<reference evidence="4" key="1">
    <citation type="submission" date="2018-05" db="EMBL/GenBank/DDBJ databases">
        <authorList>
            <person name="Lanie J.A."/>
            <person name="Ng W.-L."/>
            <person name="Kazmierczak K.M."/>
            <person name="Andrzejewski T.M."/>
            <person name="Davidsen T.M."/>
            <person name="Wayne K.J."/>
            <person name="Tettelin H."/>
            <person name="Glass J.I."/>
            <person name="Rusch D."/>
            <person name="Podicherti R."/>
            <person name="Tsui H.-C.T."/>
            <person name="Winkler M.E."/>
        </authorList>
    </citation>
    <scope>NUCLEOTIDE SEQUENCE</scope>
</reference>
<accession>A0A381YKA5</accession>
<keyword evidence="1" id="KW-0489">Methyltransferase</keyword>
<dbReference type="InterPro" id="IPR029063">
    <property type="entry name" value="SAM-dependent_MTases_sf"/>
</dbReference>
<dbReference type="PANTHER" id="PTHR43542">
    <property type="entry name" value="METHYLTRANSFERASE"/>
    <property type="match status" value="1"/>
</dbReference>
<feature type="region of interest" description="Disordered" evidence="3">
    <location>
        <begin position="1"/>
        <end position="24"/>
    </location>
</feature>
<gene>
    <name evidence="4" type="ORF">METZ01_LOCUS129807</name>
</gene>
<dbReference type="NCBIfam" id="TIGR00095">
    <property type="entry name" value="16S rRNA (guanine(966)-N(2))-methyltransferase RsmD"/>
    <property type="match status" value="1"/>
</dbReference>
<dbReference type="GO" id="GO:0031167">
    <property type="term" value="P:rRNA methylation"/>
    <property type="evidence" value="ECO:0007669"/>
    <property type="project" value="InterPro"/>
</dbReference>
<dbReference type="PANTHER" id="PTHR43542:SF1">
    <property type="entry name" value="METHYLTRANSFERASE"/>
    <property type="match status" value="1"/>
</dbReference>
<dbReference type="EMBL" id="UINC01018340">
    <property type="protein sequence ID" value="SVA76953.1"/>
    <property type="molecule type" value="Genomic_DNA"/>
</dbReference>
<feature type="compositionally biased region" description="Polar residues" evidence="3">
    <location>
        <begin position="15"/>
        <end position="24"/>
    </location>
</feature>
<dbReference type="InterPro" id="IPR004398">
    <property type="entry name" value="RNA_MeTrfase_RsmD"/>
</dbReference>
<dbReference type="CDD" id="cd02440">
    <property type="entry name" value="AdoMet_MTases"/>
    <property type="match status" value="1"/>
</dbReference>
<dbReference type="PIRSF" id="PIRSF004553">
    <property type="entry name" value="CHP00095"/>
    <property type="match status" value="1"/>
</dbReference>
<evidence type="ECO:0000313" key="4">
    <source>
        <dbReference type="EMBL" id="SVA76953.1"/>
    </source>
</evidence>
<dbReference type="AlphaFoldDB" id="A0A381YKA5"/>
<proteinExistence type="predicted"/>
<dbReference type="SUPFAM" id="SSF53335">
    <property type="entry name" value="S-adenosyl-L-methionine-dependent methyltransferases"/>
    <property type="match status" value="1"/>
</dbReference>
<organism evidence="4">
    <name type="scientific">marine metagenome</name>
    <dbReference type="NCBI Taxonomy" id="408172"/>
    <lineage>
        <taxon>unclassified sequences</taxon>
        <taxon>metagenomes</taxon>
        <taxon>ecological metagenomes</taxon>
    </lineage>
</organism>